<dbReference type="InterPro" id="IPR035899">
    <property type="entry name" value="DBL_dom_sf"/>
</dbReference>
<dbReference type="InterPro" id="IPR000219">
    <property type="entry name" value="DH_dom"/>
</dbReference>
<dbReference type="Gene3D" id="1.20.900.10">
    <property type="entry name" value="Dbl homology (DH) domain"/>
    <property type="match status" value="1"/>
</dbReference>
<dbReference type="SUPFAM" id="SSF48065">
    <property type="entry name" value="DBL homology domain (DH-domain)"/>
    <property type="match status" value="1"/>
</dbReference>
<evidence type="ECO:0000313" key="2">
    <source>
        <dbReference type="EMBL" id="KAG9332236.1"/>
    </source>
</evidence>
<dbReference type="EMBL" id="JAFBMS010000249">
    <property type="protein sequence ID" value="KAG9332236.1"/>
    <property type="molecule type" value="Genomic_DNA"/>
</dbReference>
<proteinExistence type="predicted"/>
<dbReference type="Proteomes" id="UP000824540">
    <property type="component" value="Unassembled WGS sequence"/>
</dbReference>
<dbReference type="InterPro" id="IPR053089">
    <property type="entry name" value="Rho_GEF18"/>
</dbReference>
<keyword evidence="3" id="KW-1185">Reference proteome</keyword>
<evidence type="ECO:0000313" key="3">
    <source>
        <dbReference type="Proteomes" id="UP000824540"/>
    </source>
</evidence>
<dbReference type="PANTHER" id="PTHR47440:SF1">
    <property type="entry name" value="RHO_RAC GUANINE NUCLEOTIDE EXCHANGE FACTOR 18"/>
    <property type="match status" value="1"/>
</dbReference>
<gene>
    <name evidence="2" type="ORF">JZ751_015527</name>
</gene>
<accession>A0A8T2MXC3</accession>
<dbReference type="PROSITE" id="PS50010">
    <property type="entry name" value="DH_2"/>
    <property type="match status" value="1"/>
</dbReference>
<dbReference type="Pfam" id="PF00621">
    <property type="entry name" value="RhoGEF"/>
    <property type="match status" value="1"/>
</dbReference>
<feature type="domain" description="DH" evidence="1">
    <location>
        <begin position="156"/>
        <end position="243"/>
    </location>
</feature>
<evidence type="ECO:0000259" key="1">
    <source>
        <dbReference type="PROSITE" id="PS50010"/>
    </source>
</evidence>
<organism evidence="2 3">
    <name type="scientific">Albula glossodonta</name>
    <name type="common">roundjaw bonefish</name>
    <dbReference type="NCBI Taxonomy" id="121402"/>
    <lineage>
        <taxon>Eukaryota</taxon>
        <taxon>Metazoa</taxon>
        <taxon>Chordata</taxon>
        <taxon>Craniata</taxon>
        <taxon>Vertebrata</taxon>
        <taxon>Euteleostomi</taxon>
        <taxon>Actinopterygii</taxon>
        <taxon>Neopterygii</taxon>
        <taxon>Teleostei</taxon>
        <taxon>Albuliformes</taxon>
        <taxon>Albulidae</taxon>
        <taxon>Albula</taxon>
    </lineage>
</organism>
<dbReference type="GO" id="GO:0005085">
    <property type="term" value="F:guanyl-nucleotide exchange factor activity"/>
    <property type="evidence" value="ECO:0007669"/>
    <property type="project" value="InterPro"/>
</dbReference>
<dbReference type="AlphaFoldDB" id="A0A8T2MXC3"/>
<protein>
    <recommendedName>
        <fullName evidence="1">DH domain-containing protein</fullName>
    </recommendedName>
</protein>
<reference evidence="2" key="1">
    <citation type="thesis" date="2021" institute="BYU ScholarsArchive" country="Provo, UT, USA">
        <title>Applications of and Algorithms for Genome Assembly and Genomic Analyses with an Emphasis on Marine Teleosts.</title>
        <authorList>
            <person name="Pickett B.D."/>
        </authorList>
    </citation>
    <scope>NUCLEOTIDE SEQUENCE</scope>
    <source>
        <strain evidence="2">HI-2016</strain>
    </source>
</reference>
<dbReference type="OrthoDB" id="28045at2759"/>
<comment type="caution">
    <text evidence="2">The sequence shown here is derived from an EMBL/GenBank/DDBJ whole genome shotgun (WGS) entry which is preliminary data.</text>
</comment>
<name>A0A8T2MXC3_9TELE</name>
<dbReference type="PANTHER" id="PTHR47440">
    <property type="entry name" value="RIKEN CDNA A430078G23 GENE"/>
    <property type="match status" value="1"/>
</dbReference>
<sequence>MYRTLLTVMYSERPLSSESLTFLLFARHRVACIPRMPLPRRDQQCPHGPSGTPQWPGMTIASQGPSTQPAVPTHQHCNSGLLSGEMDEPNAVRLQRQPEDTGAPTPFSTDSSIAEDVEYGSLSAELESDAHDFEAESWSSVVDPQYLQMYQKEAIKRQDVIYELVQTEVHHVRTLKLLLRVYARELRASLQMEEEKLERLFPQVENLLQIHLHFLQQLKQRRSESLQPGTQRNYAILRLGDVLTAQVLPRPYSPTLSVLPP</sequence>